<dbReference type="InterPro" id="IPR011990">
    <property type="entry name" value="TPR-like_helical_dom_sf"/>
</dbReference>
<keyword evidence="4" id="KW-1185">Reference proteome</keyword>
<name>A0A317MSU7_9GAMM</name>
<accession>A0A317MSU7</accession>
<reference evidence="3 4" key="1">
    <citation type="submission" date="2018-05" db="EMBL/GenBank/DDBJ databases">
        <title>Genomic Encyclopedia of Type Strains, Phase IV (KMG-IV): sequencing the most valuable type-strain genomes for metagenomic binning, comparative biology and taxonomic classification.</title>
        <authorList>
            <person name="Goeker M."/>
        </authorList>
    </citation>
    <scope>NUCLEOTIDE SEQUENCE [LARGE SCALE GENOMIC DNA]</scope>
    <source>
        <strain evidence="3 4">DSM 23606</strain>
    </source>
</reference>
<dbReference type="EMBL" id="QGTJ01000011">
    <property type="protein sequence ID" value="PWV59292.1"/>
    <property type="molecule type" value="Genomic_DNA"/>
</dbReference>
<sequence length="167" mass="18349">MMRSWLKTGVLVLAFATASASAADFDEIRRLADEGQRAVAISRLDDLLVRDPGDISARFLKGQILLDMGNLPAARETFADLTRRAPKLPEPYNNLAVIYAAEGDYDKARQALVTATQQAPDYAAAQINLGDLYVKLALESYRRALELNPADEASRAKLLALDSLFQH</sequence>
<dbReference type="AlphaFoldDB" id="A0A317MSU7"/>
<dbReference type="InterPro" id="IPR019734">
    <property type="entry name" value="TPR_rpt"/>
</dbReference>
<comment type="caution">
    <text evidence="3">The sequence shown here is derived from an EMBL/GenBank/DDBJ whole genome shotgun (WGS) entry which is preliminary data.</text>
</comment>
<evidence type="ECO:0000256" key="2">
    <source>
        <dbReference type="SAM" id="SignalP"/>
    </source>
</evidence>
<dbReference type="SUPFAM" id="SSF48452">
    <property type="entry name" value="TPR-like"/>
    <property type="match status" value="1"/>
</dbReference>
<dbReference type="RefSeq" id="WP_211346198.1">
    <property type="nucleotide sequence ID" value="NZ_QGTJ01000011.1"/>
</dbReference>
<keyword evidence="2" id="KW-0732">Signal</keyword>
<evidence type="ECO:0000313" key="4">
    <source>
        <dbReference type="Proteomes" id="UP000246569"/>
    </source>
</evidence>
<evidence type="ECO:0000256" key="1">
    <source>
        <dbReference type="PROSITE-ProRule" id="PRU00339"/>
    </source>
</evidence>
<feature type="repeat" description="TPR" evidence="1">
    <location>
        <begin position="89"/>
        <end position="122"/>
    </location>
</feature>
<evidence type="ECO:0000313" key="3">
    <source>
        <dbReference type="EMBL" id="PWV59292.1"/>
    </source>
</evidence>
<dbReference type="Pfam" id="PF14559">
    <property type="entry name" value="TPR_19"/>
    <property type="match status" value="1"/>
</dbReference>
<keyword evidence="1" id="KW-0802">TPR repeat</keyword>
<dbReference type="Gene3D" id="1.25.40.10">
    <property type="entry name" value="Tetratricopeptide repeat domain"/>
    <property type="match status" value="1"/>
</dbReference>
<protein>
    <submittedName>
        <fullName evidence="3">Tetratricopeptide repeat protein</fullName>
    </submittedName>
</protein>
<dbReference type="Pfam" id="PF13432">
    <property type="entry name" value="TPR_16"/>
    <property type="match status" value="1"/>
</dbReference>
<feature type="signal peptide" evidence="2">
    <location>
        <begin position="1"/>
        <end position="22"/>
    </location>
</feature>
<feature type="chain" id="PRO_5016378025" evidence="2">
    <location>
        <begin position="23"/>
        <end position="167"/>
    </location>
</feature>
<dbReference type="Proteomes" id="UP000246569">
    <property type="component" value="Unassembled WGS sequence"/>
</dbReference>
<dbReference type="PROSITE" id="PS50005">
    <property type="entry name" value="TPR"/>
    <property type="match status" value="1"/>
</dbReference>
<gene>
    <name evidence="3" type="ORF">C7443_11160</name>
</gene>
<dbReference type="SMART" id="SM00028">
    <property type="entry name" value="TPR"/>
    <property type="match status" value="3"/>
</dbReference>
<organism evidence="3 4">
    <name type="scientific">Plasticicumulans acidivorans</name>
    <dbReference type="NCBI Taxonomy" id="886464"/>
    <lineage>
        <taxon>Bacteria</taxon>
        <taxon>Pseudomonadati</taxon>
        <taxon>Pseudomonadota</taxon>
        <taxon>Gammaproteobacteria</taxon>
        <taxon>Candidatus Competibacteraceae</taxon>
        <taxon>Plasticicumulans</taxon>
    </lineage>
</organism>
<proteinExistence type="predicted"/>